<dbReference type="EMBL" id="VXIS01000010">
    <property type="protein sequence ID" value="KAA8913966.1"/>
    <property type="molecule type" value="Genomic_DNA"/>
</dbReference>
<dbReference type="InParanoid" id="A0A5J5F9W3"/>
<keyword evidence="2" id="KW-0732">Signal</keyword>
<proteinExistence type="predicted"/>
<dbReference type="AlphaFoldDB" id="A0A5J5F9W3"/>
<organism evidence="3 4">
    <name type="scientific">Sphaerosporella brunnea</name>
    <dbReference type="NCBI Taxonomy" id="1250544"/>
    <lineage>
        <taxon>Eukaryota</taxon>
        <taxon>Fungi</taxon>
        <taxon>Dikarya</taxon>
        <taxon>Ascomycota</taxon>
        <taxon>Pezizomycotina</taxon>
        <taxon>Pezizomycetes</taxon>
        <taxon>Pezizales</taxon>
        <taxon>Pyronemataceae</taxon>
        <taxon>Sphaerosporella</taxon>
    </lineage>
</organism>
<comment type="caution">
    <text evidence="3">The sequence shown here is derived from an EMBL/GenBank/DDBJ whole genome shotgun (WGS) entry which is preliminary data.</text>
</comment>
<evidence type="ECO:0000256" key="2">
    <source>
        <dbReference type="SAM" id="SignalP"/>
    </source>
</evidence>
<feature type="signal peptide" evidence="2">
    <location>
        <begin position="1"/>
        <end position="23"/>
    </location>
</feature>
<reference evidence="3 4" key="1">
    <citation type="submission" date="2019-09" db="EMBL/GenBank/DDBJ databases">
        <title>Draft genome of the ectomycorrhizal ascomycete Sphaerosporella brunnea.</title>
        <authorList>
            <consortium name="DOE Joint Genome Institute"/>
            <person name="Benucci G.M."/>
            <person name="Marozzi G."/>
            <person name="Antonielli L."/>
            <person name="Sanchez S."/>
            <person name="Marco P."/>
            <person name="Wang X."/>
            <person name="Falini L.B."/>
            <person name="Barry K."/>
            <person name="Haridas S."/>
            <person name="Lipzen A."/>
            <person name="Labutti K."/>
            <person name="Grigoriev I.V."/>
            <person name="Murat C."/>
            <person name="Martin F."/>
            <person name="Albertini E."/>
            <person name="Donnini D."/>
            <person name="Bonito G."/>
        </authorList>
    </citation>
    <scope>NUCLEOTIDE SEQUENCE [LARGE SCALE GENOMIC DNA]</scope>
    <source>
        <strain evidence="3 4">Sb_GMNB300</strain>
    </source>
</reference>
<sequence>MPLVSPLSMGLALLFLRPQCLLAWSSPCVLLLRQPPRVRCQSIGRNERVPSSRRWRFSTSSSKPTTPDEAADARAVLDHRTASRHRDQMKTDNNTADAENITDDLVPPVGCQRGGAIPVALEGLRSSSSSTLTIAMTMPSGDRCVGTDMLLRRRHRIAVRPLADLPPNCAISGSMKRLQRDKPGPGQPVLPRITRTEAALQKLFWTTEDHWLPATLPTR</sequence>
<gene>
    <name evidence="3" type="ORF">FN846DRAFT_886225</name>
</gene>
<evidence type="ECO:0008006" key="5">
    <source>
        <dbReference type="Google" id="ProtNLM"/>
    </source>
</evidence>
<evidence type="ECO:0000313" key="3">
    <source>
        <dbReference type="EMBL" id="KAA8913966.1"/>
    </source>
</evidence>
<accession>A0A5J5F9W3</accession>
<dbReference type="Proteomes" id="UP000326924">
    <property type="component" value="Unassembled WGS sequence"/>
</dbReference>
<evidence type="ECO:0000313" key="4">
    <source>
        <dbReference type="Proteomes" id="UP000326924"/>
    </source>
</evidence>
<protein>
    <recommendedName>
        <fullName evidence="5">Secreted protein</fullName>
    </recommendedName>
</protein>
<evidence type="ECO:0000256" key="1">
    <source>
        <dbReference type="SAM" id="MobiDB-lite"/>
    </source>
</evidence>
<keyword evidence="4" id="KW-1185">Reference proteome</keyword>
<feature type="compositionally biased region" description="Basic and acidic residues" evidence="1">
    <location>
        <begin position="71"/>
        <end position="90"/>
    </location>
</feature>
<name>A0A5J5F9W3_9PEZI</name>
<feature type="region of interest" description="Disordered" evidence="1">
    <location>
        <begin position="51"/>
        <end position="107"/>
    </location>
</feature>
<feature type="chain" id="PRO_5023876364" description="Secreted protein" evidence="2">
    <location>
        <begin position="24"/>
        <end position="219"/>
    </location>
</feature>